<name>A0ABR7QC00_9FLAO</name>
<organism evidence="1 2">
    <name type="scientific">Kordia aestuariivivens</name>
    <dbReference type="NCBI Taxonomy" id="2759037"/>
    <lineage>
        <taxon>Bacteria</taxon>
        <taxon>Pseudomonadati</taxon>
        <taxon>Bacteroidota</taxon>
        <taxon>Flavobacteriia</taxon>
        <taxon>Flavobacteriales</taxon>
        <taxon>Flavobacteriaceae</taxon>
        <taxon>Kordia</taxon>
    </lineage>
</organism>
<reference evidence="1 2" key="1">
    <citation type="submission" date="2020-07" db="EMBL/GenBank/DDBJ databases">
        <title>Description of Kordia aestuariivivens sp. nov., isolated from a tidal flat.</title>
        <authorList>
            <person name="Park S."/>
            <person name="Yoon J.-H."/>
        </authorList>
    </citation>
    <scope>NUCLEOTIDE SEQUENCE [LARGE SCALE GENOMIC DNA]</scope>
    <source>
        <strain evidence="1 2">YSTF-M3</strain>
    </source>
</reference>
<gene>
    <name evidence="1" type="ORF">H2O64_15610</name>
</gene>
<protein>
    <recommendedName>
        <fullName evidence="3">DinB family protein</fullName>
    </recommendedName>
</protein>
<dbReference type="Proteomes" id="UP000619238">
    <property type="component" value="Unassembled WGS sequence"/>
</dbReference>
<evidence type="ECO:0000313" key="1">
    <source>
        <dbReference type="EMBL" id="MBC8756102.1"/>
    </source>
</evidence>
<dbReference type="EMBL" id="JACGWS010000010">
    <property type="protein sequence ID" value="MBC8756102.1"/>
    <property type="molecule type" value="Genomic_DNA"/>
</dbReference>
<dbReference type="InterPro" id="IPR034660">
    <property type="entry name" value="DinB/YfiT-like"/>
</dbReference>
<accession>A0ABR7QC00</accession>
<evidence type="ECO:0008006" key="3">
    <source>
        <dbReference type="Google" id="ProtNLM"/>
    </source>
</evidence>
<evidence type="ECO:0000313" key="2">
    <source>
        <dbReference type="Proteomes" id="UP000619238"/>
    </source>
</evidence>
<proteinExistence type="predicted"/>
<comment type="caution">
    <text evidence="1">The sequence shown here is derived from an EMBL/GenBank/DDBJ whole genome shotgun (WGS) entry which is preliminary data.</text>
</comment>
<keyword evidence="2" id="KW-1185">Reference proteome</keyword>
<sequence length="172" mass="19325">MNTMVIDSLLNTLYKSKNLLTELNDISYCCKEIGPYYSSVGSHIRHILDFYNCIFKGLESKHIDLTLRERSQMIERDCNCAISEIDTVASKLKDLYSADLTLLLDVEDDLGDGNVTLQYTLGAILAQANGHTVHHYAIIGYIMDRLDVVIEDENFGYNPTTPKAVLKNTKVG</sequence>
<dbReference type="SUPFAM" id="SSF109854">
    <property type="entry name" value="DinB/YfiT-like putative metalloenzymes"/>
    <property type="match status" value="1"/>
</dbReference>